<keyword evidence="1" id="KW-0812">Transmembrane</keyword>
<dbReference type="GO" id="GO:0005634">
    <property type="term" value="C:nucleus"/>
    <property type="evidence" value="ECO:0007669"/>
    <property type="project" value="TreeGrafter"/>
</dbReference>
<dbReference type="GO" id="GO:0007131">
    <property type="term" value="P:reciprocal meiotic recombination"/>
    <property type="evidence" value="ECO:0007669"/>
    <property type="project" value="TreeGrafter"/>
</dbReference>
<sequence length="700" mass="82117">MQDKMAHNNACKKQMKDKFKSLDYFGQTVTFTYDGADQFKTTFGASVSLVLILILMLFGVYKFVYLVNRWNPNVIKTSFLRDLKEEPAFRPQDLGFDFAFGIGEEIPANIGKFSVKQIEFEFQKQNDGQLKRIKKPSEEIELTSCGTELFRYEDKQEIIDLEIDSMKCLKTNDYELKGNYYAQEYKYLELKLWKCGPKLDPTLKCANETVIKKYFSDKTFSFAFINTQFVLDSYDPKERLQYFIDDSLLFEVESQRVKKANFYVQKSEGELEDSLLQFGQSELIEFHQVTNFKSYDDEYTDDDGYMIAIYIRFDRTYDNYERKVYGFLEFLGDVGGLQGSLISIGMFFVGFVAQRLFFSKIIKKIYQVRKYENFENQGLNNHRTQIYPSNGPAPTRLDDSMLKGTLDPEVGAPQNYQLIQSKVTDEFKGVTNIKEQEQSLQKEFKFKDKIEQKDIGNVLFAFLNRSRFSYTIQDIIHYIMKCMCLRNIEENRRRKLYKRHFLFDKAQEKFGQELDAIRIVKTLRKFKMLAQALLSQKHRLVLKFQRQNLIETSSSSSDSDNNNYDTVRLMENTNPLIRLVMFGKLKKMMTGFSGKQLEPLERNMMRGMFIRKLKDFAEDARNLTENQTLLERLKGDMGLPTKQNSEIDHSIVNVSQGLVVQKSKKFQDEPDLIEDIIQGRELLQQNQELEDNNGIDDWKT</sequence>
<dbReference type="AlphaFoldDB" id="A0A078B9K8"/>
<keyword evidence="1" id="KW-0472">Membrane</keyword>
<keyword evidence="1" id="KW-1133">Transmembrane helix</keyword>
<dbReference type="PANTHER" id="PTHR31398">
    <property type="entry name" value="MEIOTIC NUCLEAR DIVISION PROTEIN 1 HOMOLOG"/>
    <property type="match status" value="1"/>
</dbReference>
<reference evidence="2 3" key="1">
    <citation type="submission" date="2014-06" db="EMBL/GenBank/DDBJ databases">
        <authorList>
            <person name="Swart Estienne"/>
        </authorList>
    </citation>
    <scope>NUCLEOTIDE SEQUENCE [LARGE SCALE GENOMIC DNA]</scope>
    <source>
        <strain evidence="2 3">130c</strain>
    </source>
</reference>
<evidence type="ECO:0000313" key="3">
    <source>
        <dbReference type="Proteomes" id="UP000039865"/>
    </source>
</evidence>
<evidence type="ECO:0000313" key="2">
    <source>
        <dbReference type="EMBL" id="CDW91220.1"/>
    </source>
</evidence>
<name>A0A078B9K8_STYLE</name>
<protein>
    <submittedName>
        <fullName evidence="2">Uncharacterized protein</fullName>
    </submittedName>
</protein>
<evidence type="ECO:0000256" key="1">
    <source>
        <dbReference type="SAM" id="Phobius"/>
    </source>
</evidence>
<dbReference type="Proteomes" id="UP000039865">
    <property type="component" value="Unassembled WGS sequence"/>
</dbReference>
<organism evidence="2 3">
    <name type="scientific">Stylonychia lemnae</name>
    <name type="common">Ciliate</name>
    <dbReference type="NCBI Taxonomy" id="5949"/>
    <lineage>
        <taxon>Eukaryota</taxon>
        <taxon>Sar</taxon>
        <taxon>Alveolata</taxon>
        <taxon>Ciliophora</taxon>
        <taxon>Intramacronucleata</taxon>
        <taxon>Spirotrichea</taxon>
        <taxon>Stichotrichia</taxon>
        <taxon>Sporadotrichida</taxon>
        <taxon>Oxytrichidae</taxon>
        <taxon>Stylonychinae</taxon>
        <taxon>Stylonychia</taxon>
    </lineage>
</organism>
<proteinExistence type="predicted"/>
<accession>A0A078B9K8</accession>
<dbReference type="OMA" id="LTWKPKC"/>
<feature type="transmembrane region" description="Helical" evidence="1">
    <location>
        <begin position="43"/>
        <end position="67"/>
    </location>
</feature>
<dbReference type="PANTHER" id="PTHR31398:SF0">
    <property type="entry name" value="MEIOTIC NUCLEAR DIVISION PROTEIN 1 HOMOLOG"/>
    <property type="match status" value="1"/>
</dbReference>
<dbReference type="EMBL" id="CCKQ01019206">
    <property type="protein sequence ID" value="CDW91220.1"/>
    <property type="molecule type" value="Genomic_DNA"/>
</dbReference>
<keyword evidence="3" id="KW-1185">Reference proteome</keyword>
<gene>
    <name evidence="2" type="primary">Contig5471.g5844</name>
    <name evidence="2" type="ORF">STYLEM_20373</name>
</gene>
<dbReference type="InParanoid" id="A0A078B9K8"/>
<dbReference type="OrthoDB" id="293272at2759"/>